<dbReference type="SMART" id="SM00857">
    <property type="entry name" value="Resolvase"/>
    <property type="match status" value="1"/>
</dbReference>
<evidence type="ECO:0000256" key="5">
    <source>
        <dbReference type="PIRSR" id="PIRSR606118-50"/>
    </source>
</evidence>
<dbReference type="SUPFAM" id="SSF46689">
    <property type="entry name" value="Homeodomain-like"/>
    <property type="match status" value="1"/>
</dbReference>
<dbReference type="Gene3D" id="3.40.50.1390">
    <property type="entry name" value="Resolvase, N-terminal catalytic domain"/>
    <property type="match status" value="1"/>
</dbReference>
<proteinExistence type="inferred from homology"/>
<dbReference type="PROSITE" id="PS51736">
    <property type="entry name" value="RECOMBINASES_3"/>
    <property type="match status" value="1"/>
</dbReference>
<feature type="active site" description="O-(5'-phospho-DNA)-serine intermediate" evidence="5 6">
    <location>
        <position position="10"/>
    </location>
</feature>
<comment type="caution">
    <text evidence="8">The sequence shown here is derived from an EMBL/GenBank/DDBJ whole genome shotgun (WGS) entry which is preliminary data.</text>
</comment>
<dbReference type="InterPro" id="IPR050639">
    <property type="entry name" value="SSR_resolvase"/>
</dbReference>
<gene>
    <name evidence="8" type="ORF">BU202_07920</name>
</gene>
<keyword evidence="9" id="KW-1185">Reference proteome</keyword>
<dbReference type="PROSITE" id="PS00397">
    <property type="entry name" value="RECOMBINASES_1"/>
    <property type="match status" value="1"/>
</dbReference>
<dbReference type="GO" id="GO:0003677">
    <property type="term" value="F:DNA binding"/>
    <property type="evidence" value="ECO:0007669"/>
    <property type="project" value="UniProtKB-KW"/>
</dbReference>
<dbReference type="InterPro" id="IPR009057">
    <property type="entry name" value="Homeodomain-like_sf"/>
</dbReference>
<organism evidence="8 9">
    <name type="scientific">Streptococcus cuniculi</name>
    <dbReference type="NCBI Taxonomy" id="1432788"/>
    <lineage>
        <taxon>Bacteria</taxon>
        <taxon>Bacillati</taxon>
        <taxon>Bacillota</taxon>
        <taxon>Bacilli</taxon>
        <taxon>Lactobacillales</taxon>
        <taxon>Streptococcaceae</taxon>
        <taxon>Streptococcus</taxon>
    </lineage>
</organism>
<dbReference type="Gene3D" id="1.10.10.60">
    <property type="entry name" value="Homeodomain-like"/>
    <property type="match status" value="1"/>
</dbReference>
<dbReference type="AlphaFoldDB" id="A0A1Q8E633"/>
<dbReference type="InterPro" id="IPR006119">
    <property type="entry name" value="Resolv_N"/>
</dbReference>
<dbReference type="CDD" id="cd03768">
    <property type="entry name" value="SR_ResInv"/>
    <property type="match status" value="1"/>
</dbReference>
<evidence type="ECO:0000256" key="6">
    <source>
        <dbReference type="PROSITE-ProRule" id="PRU10137"/>
    </source>
</evidence>
<evidence type="ECO:0000256" key="3">
    <source>
        <dbReference type="ARBA" id="ARBA00023125"/>
    </source>
</evidence>
<protein>
    <submittedName>
        <fullName evidence="8">Resolvase</fullName>
    </submittedName>
</protein>
<comment type="similarity">
    <text evidence="1">Belongs to the site-specific recombinase resolvase family.</text>
</comment>
<dbReference type="Pfam" id="PF00239">
    <property type="entry name" value="Resolvase"/>
    <property type="match status" value="1"/>
</dbReference>
<dbReference type="SUPFAM" id="SSF53041">
    <property type="entry name" value="Resolvase-like"/>
    <property type="match status" value="1"/>
</dbReference>
<evidence type="ECO:0000256" key="4">
    <source>
        <dbReference type="ARBA" id="ARBA00023172"/>
    </source>
</evidence>
<dbReference type="PANTHER" id="PTHR30461">
    <property type="entry name" value="DNA-INVERTASE FROM LAMBDOID PROPHAGE"/>
    <property type="match status" value="1"/>
</dbReference>
<dbReference type="GO" id="GO:0000150">
    <property type="term" value="F:DNA strand exchange activity"/>
    <property type="evidence" value="ECO:0007669"/>
    <property type="project" value="InterPro"/>
</dbReference>
<sequence length="198" mass="23380">MMKYGYIRVSTREQNIERQLSAMLSEGIEERYLYIDRSSGKNFNRVAYRRLVELLMPGDELVIKSIDRLGRNYDEIIKQWNYLVKEKGVDIAVLDFPLLNTNLKIDTITGKFISDICLQVLSYVAQVERENIKQRQLEGIVEAKKKGVKFGRPNKTCPKEFPEIIERWRRREMTAQEVAHQLHISRATLYRWLKNKGK</sequence>
<keyword evidence="3" id="KW-0238">DNA-binding</keyword>
<evidence type="ECO:0000313" key="9">
    <source>
        <dbReference type="Proteomes" id="UP000186890"/>
    </source>
</evidence>
<keyword evidence="4" id="KW-0233">DNA recombination</keyword>
<evidence type="ECO:0000259" key="7">
    <source>
        <dbReference type="PROSITE" id="PS51736"/>
    </source>
</evidence>
<reference evidence="9" key="1">
    <citation type="submission" date="2016-12" db="EMBL/GenBank/DDBJ databases">
        <authorList>
            <person name="Gulvik C.A."/>
        </authorList>
    </citation>
    <scope>NUCLEOTIDE SEQUENCE [LARGE SCALE GENOMIC DNA]</scope>
    <source>
        <strain evidence="9">NED12-00049-6B</strain>
    </source>
</reference>
<feature type="domain" description="Resolvase/invertase-type recombinase catalytic" evidence="7">
    <location>
        <begin position="2"/>
        <end position="147"/>
    </location>
</feature>
<keyword evidence="2" id="KW-0229">DNA integration</keyword>
<dbReference type="InterPro" id="IPR036162">
    <property type="entry name" value="Resolvase-like_N_sf"/>
</dbReference>
<accession>A0A1Q8E633</accession>
<evidence type="ECO:0000256" key="2">
    <source>
        <dbReference type="ARBA" id="ARBA00022908"/>
    </source>
</evidence>
<evidence type="ECO:0000256" key="1">
    <source>
        <dbReference type="ARBA" id="ARBA00009913"/>
    </source>
</evidence>
<dbReference type="GO" id="GO:0015074">
    <property type="term" value="P:DNA integration"/>
    <property type="evidence" value="ECO:0007669"/>
    <property type="project" value="UniProtKB-KW"/>
</dbReference>
<dbReference type="InterPro" id="IPR006118">
    <property type="entry name" value="Recombinase_CS"/>
</dbReference>
<evidence type="ECO:0000313" key="8">
    <source>
        <dbReference type="EMBL" id="OLF47246.1"/>
    </source>
</evidence>
<dbReference type="Proteomes" id="UP000186890">
    <property type="component" value="Unassembled WGS sequence"/>
</dbReference>
<dbReference type="EMBL" id="MSJM01000007">
    <property type="protein sequence ID" value="OLF47246.1"/>
    <property type="molecule type" value="Genomic_DNA"/>
</dbReference>
<dbReference type="PROSITE" id="PS00398">
    <property type="entry name" value="RECOMBINASES_2"/>
    <property type="match status" value="1"/>
</dbReference>
<dbReference type="PANTHER" id="PTHR30461:SF26">
    <property type="entry name" value="RESOLVASE HOMOLOG YNEB"/>
    <property type="match status" value="1"/>
</dbReference>
<name>A0A1Q8E633_9STRE</name>